<evidence type="ECO:0000313" key="1">
    <source>
        <dbReference type="EMBL" id="GAL92596.1"/>
    </source>
</evidence>
<proteinExistence type="predicted"/>
<organism evidence="1 2">
    <name type="scientific">Microcystis aeruginosa NIES-44</name>
    <dbReference type="NCBI Taxonomy" id="449439"/>
    <lineage>
        <taxon>Bacteria</taxon>
        <taxon>Bacillati</taxon>
        <taxon>Cyanobacteriota</taxon>
        <taxon>Cyanophyceae</taxon>
        <taxon>Oscillatoriophycideae</taxon>
        <taxon>Chroococcales</taxon>
        <taxon>Microcystaceae</taxon>
        <taxon>Microcystis</taxon>
    </lineage>
</organism>
<dbReference type="Proteomes" id="UP000030321">
    <property type="component" value="Unassembled WGS sequence"/>
</dbReference>
<protein>
    <submittedName>
        <fullName evidence="1">Uncharacterized protein</fullName>
    </submittedName>
</protein>
<dbReference type="EMBL" id="BBPA01000022">
    <property type="protein sequence ID" value="GAL92596.1"/>
    <property type="molecule type" value="Genomic_DNA"/>
</dbReference>
<reference evidence="2" key="1">
    <citation type="journal article" date="2015" name="Genome">
        <title>Whole Genome Sequence of the Non-Microcystin-Producing Microcystis aeruginosa Strain NIES-44.</title>
        <authorList>
            <person name="Okano K."/>
            <person name="Miyata N."/>
            <person name="Ozaki Y."/>
        </authorList>
    </citation>
    <scope>NUCLEOTIDE SEQUENCE [LARGE SCALE GENOMIC DNA]</scope>
    <source>
        <strain evidence="2">NIES-44</strain>
    </source>
</reference>
<gene>
    <name evidence="1" type="ORF">N44_01154</name>
</gene>
<evidence type="ECO:0000313" key="2">
    <source>
        <dbReference type="Proteomes" id="UP000030321"/>
    </source>
</evidence>
<comment type="caution">
    <text evidence="1">The sequence shown here is derived from an EMBL/GenBank/DDBJ whole genome shotgun (WGS) entry which is preliminary data.</text>
</comment>
<accession>A0A0A1VTG6</accession>
<sequence length="86" mass="9726">MASTDLLALVMVDELGKLINSTPLDRGIKRDFLFFSNLSLFPGRTEYLSYTKSCLKDLGEWEVGRRDWVFKAGLGLITLLKTDLVL</sequence>
<dbReference type="AlphaFoldDB" id="A0A0A1VTG6"/>
<dbReference type="RefSeq" id="WP_152606984.1">
    <property type="nucleotide sequence ID" value="NZ_BBPA01000022.1"/>
</dbReference>
<name>A0A0A1VTG6_MICAE</name>